<gene>
    <name evidence="2" type="ORF">C5C51_03990</name>
    <name evidence="1" type="ORF">VT73_02230</name>
</gene>
<dbReference type="EMBL" id="PSWU01000005">
    <property type="protein sequence ID" value="PPI15767.1"/>
    <property type="molecule type" value="Genomic_DNA"/>
</dbReference>
<dbReference type="KEGG" id="rtc:APU90_02285"/>
<accession>A0A0C5BDP1</accession>
<evidence type="ECO:0000313" key="3">
    <source>
        <dbReference type="Proteomes" id="UP000052979"/>
    </source>
</evidence>
<evidence type="ECO:0000313" key="1">
    <source>
        <dbReference type="EMBL" id="KKM46731.1"/>
    </source>
</evidence>
<protein>
    <recommendedName>
        <fullName evidence="5">MafI family immunity protein</fullName>
    </recommendedName>
</protein>
<organism evidence="1 3">
    <name type="scientific">Rathayibacter toxicus</name>
    <dbReference type="NCBI Taxonomy" id="145458"/>
    <lineage>
        <taxon>Bacteria</taxon>
        <taxon>Bacillati</taxon>
        <taxon>Actinomycetota</taxon>
        <taxon>Actinomycetes</taxon>
        <taxon>Micrococcales</taxon>
        <taxon>Microbacteriaceae</taxon>
        <taxon>Rathayibacter</taxon>
    </lineage>
</organism>
<dbReference type="PATRIC" id="fig|145458.7.peg.961"/>
<reference evidence="2 4" key="2">
    <citation type="submission" date="2018-02" db="EMBL/GenBank/DDBJ databases">
        <title>Bacteriophage NCPPB3778 and a type I-E CRISPR drive the evolution of the US Biological Select Agent, Rathayibacter toxicus.</title>
        <authorList>
            <person name="Davis E.W.II."/>
            <person name="Tabima J.F."/>
            <person name="Weisberg A.J."/>
            <person name="Lopes L.D."/>
            <person name="Wiseman M.S."/>
            <person name="Wiseman M.S."/>
            <person name="Pupko T."/>
            <person name="Belcher M.S."/>
            <person name="Sechler A.J."/>
            <person name="Tancos M.A."/>
            <person name="Schroeder B.K."/>
            <person name="Murray T.D."/>
            <person name="Luster D.G."/>
            <person name="Schneider W.L."/>
            <person name="Rogers E."/>
            <person name="Andreote F.D."/>
            <person name="Grunwald N.J."/>
            <person name="Putnam M.L."/>
            <person name="Chang J.H."/>
        </authorList>
    </citation>
    <scope>NUCLEOTIDE SEQUENCE [LARGE SCALE GENOMIC DNA]</scope>
    <source>
        <strain evidence="2 4">FH99</strain>
    </source>
</reference>
<dbReference type="Proteomes" id="UP000052979">
    <property type="component" value="Unassembled WGS sequence"/>
</dbReference>
<dbReference type="OrthoDB" id="5184890at2"/>
<dbReference type="EMBL" id="LBFI01000013">
    <property type="protein sequence ID" value="KKM46731.1"/>
    <property type="molecule type" value="Genomic_DNA"/>
</dbReference>
<proteinExistence type="predicted"/>
<name>A0A0C5BDP1_9MICO</name>
<reference evidence="1" key="1">
    <citation type="submission" date="2015-04" db="EMBL/GenBank/DDBJ databases">
        <title>Draft genome sequence of Rathayibacter toxicus strain FH-142 (AKA 70134 or CS 32), a Western Australian isolate.</title>
        <authorList>
            <consortium name="Consortium for Microbial Forensics and Genomics (microFORGE)"/>
            <person name="Knight B.M."/>
            <person name="Roberts D.P."/>
            <person name="Lin D."/>
            <person name="Hari K."/>
            <person name="Fletcher J."/>
            <person name="Melcher U."/>
            <person name="Blagden T."/>
            <person name="Luster D.G."/>
            <person name="Sechler A.J."/>
            <person name="Schneider W.L."/>
            <person name="Winegar R.A."/>
        </authorList>
    </citation>
    <scope>NUCLEOTIDE SEQUENCE [LARGE SCALE GENOMIC DNA]</scope>
    <source>
        <strain evidence="1">FH142</strain>
    </source>
</reference>
<dbReference type="STRING" id="145458.APU90_02285"/>
<evidence type="ECO:0000313" key="2">
    <source>
        <dbReference type="EMBL" id="PPI15767.1"/>
    </source>
</evidence>
<evidence type="ECO:0008006" key="5">
    <source>
        <dbReference type="Google" id="ProtNLM"/>
    </source>
</evidence>
<dbReference type="RefSeq" id="WP_027692300.1">
    <property type="nucleotide sequence ID" value="NZ_CP010848.1"/>
</dbReference>
<keyword evidence="3" id="KW-1185">Reference proteome</keyword>
<dbReference type="KEGG" id="rtx:TI83_04185"/>
<sequence length="87" mass="9957">MTENTIHPFDAELLQLISELEGRLGPEVIFYAREDVKYGEYQICVEDIIRALRSEGRPIPANILNRLVEYSRAVHLGENACKDLIVE</sequence>
<dbReference type="GeneID" id="93667527"/>
<comment type="caution">
    <text evidence="1">The sequence shown here is derived from an EMBL/GenBank/DDBJ whole genome shotgun (WGS) entry which is preliminary data.</text>
</comment>
<dbReference type="Proteomes" id="UP000237966">
    <property type="component" value="Unassembled WGS sequence"/>
</dbReference>
<evidence type="ECO:0000313" key="4">
    <source>
        <dbReference type="Proteomes" id="UP000237966"/>
    </source>
</evidence>
<dbReference type="AlphaFoldDB" id="A0A0C5BDP1"/>